<keyword evidence="6" id="KW-0378">Hydrolase</keyword>
<accession>A0A8J4BUF2</accession>
<comment type="cofactor">
    <cofactor evidence="6">
        <name>Mg(2+)</name>
        <dbReference type="ChEBI" id="CHEBI:18420"/>
    </cofactor>
    <text evidence="6">Binds 1 Mg(2+) ion per subunit.</text>
</comment>
<dbReference type="Gene3D" id="1.10.8.60">
    <property type="match status" value="1"/>
</dbReference>
<dbReference type="Gene3D" id="3.40.50.300">
    <property type="entry name" value="P-loop containing nucleotide triphosphate hydrolases"/>
    <property type="match status" value="2"/>
</dbReference>
<evidence type="ECO:0000256" key="1">
    <source>
        <dbReference type="ARBA" id="ARBA00006914"/>
    </source>
</evidence>
<comment type="function">
    <text evidence="6">Required for vesicle-mediated transport. Catalyzes the fusion of transport vesicles within the Golgi cisternae. Is also required for transport from the endoplasmic reticulum to the Golgi stack. Seems to function as a fusion protein required for the delivery of cargo proteins to all compartments of the Golgi stack independent of vesicle origin.</text>
</comment>
<dbReference type="Gene3D" id="3.10.330.10">
    <property type="match status" value="1"/>
</dbReference>
<dbReference type="GO" id="GO:0043001">
    <property type="term" value="P:Golgi to plasma membrane protein transport"/>
    <property type="evidence" value="ECO:0007669"/>
    <property type="project" value="TreeGrafter"/>
</dbReference>
<dbReference type="CDD" id="cd00009">
    <property type="entry name" value="AAA"/>
    <property type="match status" value="1"/>
</dbReference>
<dbReference type="Pfam" id="PF00004">
    <property type="entry name" value="AAA"/>
    <property type="match status" value="2"/>
</dbReference>
<proteinExistence type="inferred from homology"/>
<dbReference type="AlphaFoldDB" id="A0A8J4BUF2"/>
<evidence type="ECO:0000256" key="5">
    <source>
        <dbReference type="ARBA" id="ARBA00022927"/>
    </source>
</evidence>
<comment type="catalytic activity">
    <reaction evidence="6">
        <text>ATP + H2O = ADP + phosphate + H(+)</text>
        <dbReference type="Rhea" id="RHEA:13065"/>
        <dbReference type="ChEBI" id="CHEBI:15377"/>
        <dbReference type="ChEBI" id="CHEBI:15378"/>
        <dbReference type="ChEBI" id="CHEBI:30616"/>
        <dbReference type="ChEBI" id="CHEBI:43474"/>
        <dbReference type="ChEBI" id="CHEBI:456216"/>
        <dbReference type="EC" id="3.6.4.6"/>
    </reaction>
</comment>
<dbReference type="InterPro" id="IPR039812">
    <property type="entry name" value="Vesicle-fus_ATPase"/>
</dbReference>
<dbReference type="Proteomes" id="UP000747399">
    <property type="component" value="Unassembled WGS sequence"/>
</dbReference>
<keyword evidence="6" id="KW-0931">ER-Golgi transport</keyword>
<dbReference type="GO" id="GO:0046872">
    <property type="term" value="F:metal ion binding"/>
    <property type="evidence" value="ECO:0007669"/>
    <property type="project" value="UniProtKB-UniRule"/>
</dbReference>
<protein>
    <recommendedName>
        <fullName evidence="6">Vesicle-fusing ATPase</fullName>
        <ecNumber evidence="6">3.6.4.6</ecNumber>
    </recommendedName>
</protein>
<comment type="subcellular location">
    <subcellularLocation>
        <location evidence="6">Cytoplasm</location>
    </subcellularLocation>
</comment>
<dbReference type="InterPro" id="IPR003960">
    <property type="entry name" value="ATPase_AAA_CS"/>
</dbReference>
<dbReference type="GO" id="GO:0005524">
    <property type="term" value="F:ATP binding"/>
    <property type="evidence" value="ECO:0007669"/>
    <property type="project" value="UniProtKB-UniRule"/>
</dbReference>
<dbReference type="GO" id="GO:0035494">
    <property type="term" value="P:SNARE complex disassembly"/>
    <property type="evidence" value="ECO:0007669"/>
    <property type="project" value="InterPro"/>
</dbReference>
<reference evidence="8" key="1">
    <citation type="journal article" date="2021" name="Proc. Natl. Acad. Sci. U.S.A.">
        <title>Three genomes in the algal genus Volvox reveal the fate of a haploid sex-determining region after a transition to homothallism.</title>
        <authorList>
            <person name="Yamamoto K."/>
            <person name="Hamaji T."/>
            <person name="Kawai-Toyooka H."/>
            <person name="Matsuzaki R."/>
            <person name="Takahashi F."/>
            <person name="Nishimura Y."/>
            <person name="Kawachi M."/>
            <person name="Noguchi H."/>
            <person name="Minakuchi Y."/>
            <person name="Umen J.G."/>
            <person name="Toyoda A."/>
            <person name="Nozaki H."/>
        </authorList>
    </citation>
    <scope>NUCLEOTIDE SEQUENCE</scope>
    <source>
        <strain evidence="8">NIES-3780</strain>
    </source>
</reference>
<keyword evidence="4 6" id="KW-0067">ATP-binding</keyword>
<evidence type="ECO:0000313" key="8">
    <source>
        <dbReference type="EMBL" id="GIL68206.1"/>
    </source>
</evidence>
<dbReference type="FunFam" id="3.40.50.300:FF:000187">
    <property type="entry name" value="Vesicular-fusion ATPase SEC18"/>
    <property type="match status" value="1"/>
</dbReference>
<dbReference type="InterPro" id="IPR041569">
    <property type="entry name" value="AAA_lid_3"/>
</dbReference>
<keyword evidence="6" id="KW-0460">Magnesium</keyword>
<keyword evidence="6" id="KW-0963">Cytoplasm</keyword>
<feature type="domain" description="AAA+ ATPase" evidence="7">
    <location>
        <begin position="515"/>
        <end position="651"/>
    </location>
</feature>
<keyword evidence="9" id="KW-1185">Reference proteome</keyword>
<dbReference type="EMBL" id="BNCO01000111">
    <property type="protein sequence ID" value="GIL68206.1"/>
    <property type="molecule type" value="Genomic_DNA"/>
</dbReference>
<dbReference type="InterPro" id="IPR029067">
    <property type="entry name" value="CDC48_domain_2-like_sf"/>
</dbReference>
<dbReference type="PANTHER" id="PTHR23078">
    <property type="entry name" value="VESICULAR-FUSION PROTEIN NSF"/>
    <property type="match status" value="1"/>
</dbReference>
<comment type="similarity">
    <text evidence="1 6">Belongs to the AAA ATPase family.</text>
</comment>
<evidence type="ECO:0000313" key="9">
    <source>
        <dbReference type="Proteomes" id="UP000747399"/>
    </source>
</evidence>
<gene>
    <name evidence="8" type="ORF">Vafri_21470</name>
</gene>
<keyword evidence="2 6" id="KW-0813">Transport</keyword>
<dbReference type="SUPFAM" id="SSF52540">
    <property type="entry name" value="P-loop containing nucleoside triphosphate hydrolases"/>
    <property type="match status" value="2"/>
</dbReference>
<keyword evidence="3 6" id="KW-0547">Nucleotide-binding</keyword>
<keyword evidence="5 6" id="KW-0653">Protein transport</keyword>
<name>A0A8J4BUF2_9CHLO</name>
<dbReference type="SUPFAM" id="SSF54585">
    <property type="entry name" value="Cdc48 domain 2-like"/>
    <property type="match status" value="1"/>
</dbReference>
<dbReference type="EC" id="3.6.4.6" evidence="6"/>
<dbReference type="FunFam" id="1.10.8.60:FF:000115">
    <property type="entry name" value="N-ethylmaleimide-sensitive fusion protein, putative"/>
    <property type="match status" value="1"/>
</dbReference>
<evidence type="ECO:0000259" key="7">
    <source>
        <dbReference type="SMART" id="SM00382"/>
    </source>
</evidence>
<dbReference type="PROSITE" id="PS00674">
    <property type="entry name" value="AAA"/>
    <property type="match status" value="1"/>
</dbReference>
<keyword evidence="6" id="KW-0479">Metal-binding</keyword>
<evidence type="ECO:0000256" key="4">
    <source>
        <dbReference type="ARBA" id="ARBA00022840"/>
    </source>
</evidence>
<dbReference type="InterPro" id="IPR027417">
    <property type="entry name" value="P-loop_NTPase"/>
</dbReference>
<dbReference type="Pfam" id="PF17862">
    <property type="entry name" value="AAA_lid_3"/>
    <property type="match status" value="1"/>
</dbReference>
<dbReference type="InterPro" id="IPR003959">
    <property type="entry name" value="ATPase_AAA_core"/>
</dbReference>
<organism evidence="8 9">
    <name type="scientific">Volvox africanus</name>
    <dbReference type="NCBI Taxonomy" id="51714"/>
    <lineage>
        <taxon>Eukaryota</taxon>
        <taxon>Viridiplantae</taxon>
        <taxon>Chlorophyta</taxon>
        <taxon>core chlorophytes</taxon>
        <taxon>Chlorophyceae</taxon>
        <taxon>CS clade</taxon>
        <taxon>Chlamydomonadales</taxon>
        <taxon>Volvocaceae</taxon>
        <taxon>Volvox</taxon>
    </lineage>
</organism>
<dbReference type="FunFam" id="3.40.50.300:FF:000166">
    <property type="entry name" value="vesicle-fusing ATPase isoform X1"/>
    <property type="match status" value="1"/>
</dbReference>
<dbReference type="Gene3D" id="2.40.40.20">
    <property type="match status" value="1"/>
</dbReference>
<evidence type="ECO:0000256" key="3">
    <source>
        <dbReference type="ARBA" id="ARBA00022741"/>
    </source>
</evidence>
<dbReference type="GO" id="GO:0016887">
    <property type="term" value="F:ATP hydrolysis activity"/>
    <property type="evidence" value="ECO:0007669"/>
    <property type="project" value="InterPro"/>
</dbReference>
<dbReference type="InterPro" id="IPR009010">
    <property type="entry name" value="Asp_de-COase-like_dom_sf"/>
</dbReference>
<dbReference type="PANTHER" id="PTHR23078:SF3">
    <property type="entry name" value="VESICLE-FUSING ATPASE"/>
    <property type="match status" value="1"/>
</dbReference>
<dbReference type="GO" id="GO:0006891">
    <property type="term" value="P:intra-Golgi vesicle-mediated transport"/>
    <property type="evidence" value="ECO:0007669"/>
    <property type="project" value="TreeGrafter"/>
</dbReference>
<feature type="domain" description="AAA+ ATPase" evidence="7">
    <location>
        <begin position="235"/>
        <end position="382"/>
    </location>
</feature>
<comment type="caution">
    <text evidence="8">The sequence shown here is derived from an EMBL/GenBank/DDBJ whole genome shotgun (WGS) entry which is preliminary data.</text>
</comment>
<dbReference type="SUPFAM" id="SSF50692">
    <property type="entry name" value="ADC-like"/>
    <property type="match status" value="1"/>
</dbReference>
<dbReference type="SMART" id="SM00382">
    <property type="entry name" value="AAA"/>
    <property type="match status" value="2"/>
</dbReference>
<evidence type="ECO:0000256" key="6">
    <source>
        <dbReference type="RuleBase" id="RU367045"/>
    </source>
</evidence>
<dbReference type="InterPro" id="IPR003593">
    <property type="entry name" value="AAA+_ATPase"/>
</dbReference>
<dbReference type="CDD" id="cd19504">
    <property type="entry name" value="RecA-like_NSF-SEC18_r1-like"/>
    <property type="match status" value="1"/>
</dbReference>
<dbReference type="GO" id="GO:0005795">
    <property type="term" value="C:Golgi stack"/>
    <property type="evidence" value="ECO:0007669"/>
    <property type="project" value="TreeGrafter"/>
</dbReference>
<sequence>MGTRFVDNCPDKASATTNLVYVSQQDDLRNYQFVEAVGFVFSLASHPLVPIGSVALNSVQRRILRVSVKDELDLRPYRVPKDLPTVGMLYGKVTGIVDKTRPMELRAEDIILRLLKNFKGQILTANQQIAFELDTGNYKLIIEKLLIDVAGKLVGISRGILADNAAIIFTNEGGSPISIVDQKGYTSSQIFKHRTINFESLGIGGLDEQFDVIFRRAFASRVFPPSIIQRLGIKHVKGMLLYGPPGTGKTLIARQIGKMLNGKEPKVVNGPEVLNKFVGQSEENIRNLFAEAEAEYKAKGDASGLHIIIFDEIDAICKQRGSVRDGSGVHDTVVNQLLTKVDGVDALNNILLIGMTNRKDMLDEALLRPGRLEVQIEIGLPDEKGRLQVLKIHTSKMSENAFLAQDVDLVSLAERTKNFSGAELEGLIKDATAFAINRNINLDDLNAPINEENLKVTMEDFEKALQEVKPAFGTSVETLDSYLTHGIIPCGETFQYLQEMLSVMVKQVKNSDKTHLVSVILEGPVGSGKSALAAAAAKNSDFPLCKVVSSESIAGFSEQAKASQIIKVFEDAYKSPLSVIILDEIESLIEYVATGPRFSNAVLQVLLVFAKRIPPKGHKLLVIGTTSMSDVMEPMRINEVFNVSLHVPALRTEEVLKVLRHLDCFKVSDIPEAANLLVNIGATEAMLPRRHAVPIKKLLLWLDMARQGVEDGEKISLKQWEEVLRNLL</sequence>
<evidence type="ECO:0000256" key="2">
    <source>
        <dbReference type="ARBA" id="ARBA00022448"/>
    </source>
</evidence>